<dbReference type="Proteomes" id="UP000789375">
    <property type="component" value="Unassembled WGS sequence"/>
</dbReference>
<feature type="compositionally biased region" description="Basic residues" evidence="1">
    <location>
        <begin position="413"/>
        <end position="422"/>
    </location>
</feature>
<proteinExistence type="predicted"/>
<evidence type="ECO:0000313" key="2">
    <source>
        <dbReference type="EMBL" id="CAG8497316.1"/>
    </source>
</evidence>
<reference evidence="2" key="1">
    <citation type="submission" date="2021-06" db="EMBL/GenBank/DDBJ databases">
        <authorList>
            <person name="Kallberg Y."/>
            <person name="Tangrot J."/>
            <person name="Rosling A."/>
        </authorList>
    </citation>
    <scope>NUCLEOTIDE SEQUENCE</scope>
    <source>
        <strain evidence="2">87-6 pot B 2015</strain>
    </source>
</reference>
<organism evidence="2 3">
    <name type="scientific">Funneliformis mosseae</name>
    <name type="common">Endomycorrhizal fungus</name>
    <name type="synonym">Glomus mosseae</name>
    <dbReference type="NCBI Taxonomy" id="27381"/>
    <lineage>
        <taxon>Eukaryota</taxon>
        <taxon>Fungi</taxon>
        <taxon>Fungi incertae sedis</taxon>
        <taxon>Mucoromycota</taxon>
        <taxon>Glomeromycotina</taxon>
        <taxon>Glomeromycetes</taxon>
        <taxon>Glomerales</taxon>
        <taxon>Glomeraceae</taxon>
        <taxon>Funneliformis</taxon>
    </lineage>
</organism>
<feature type="non-terminal residue" evidence="2">
    <location>
        <position position="1"/>
    </location>
</feature>
<dbReference type="AlphaFoldDB" id="A0A9N9EX83"/>
<comment type="caution">
    <text evidence="2">The sequence shown here is derived from an EMBL/GenBank/DDBJ whole genome shotgun (WGS) entry which is preliminary data.</text>
</comment>
<sequence>MDKGIDERLLKFIFERRLGVENVLNPIKLHSYFWKHSSSILAELALAKMIPDIIIQIEGENDEDNLLSDVGFEKYLVEKVIQDLLYRITTTKDRERLKNKFILEKWQYEVTKVLSLCEKINVTSKLYSLRLLRICNDILITKSIPLENIKQIINYAQHQKIASSDIELQELAYTLFYHSNNQTQFDQIFQQYNDKSPNLSNKLLLFGIVMSKFHSIRASREWNQNERVISQQFSNRLVNLTTIPEKVKATILNVLANTQSLLKINQGISNDELLMKSVLTHIIGLHTLLEPQATPLSMYMHRIGDAQNTFVLTCQSDIETESEKETHRLVDYMTDMSLNLWPSNNDIEEILNQLFPHNLLVSNSLASYEYVLQKKKSMGINSNKPIMINTFNSQTITSSNLNTLSSPTQSIHSSRKGKKVDR</sequence>
<feature type="region of interest" description="Disordered" evidence="1">
    <location>
        <begin position="402"/>
        <end position="422"/>
    </location>
</feature>
<evidence type="ECO:0000256" key="1">
    <source>
        <dbReference type="SAM" id="MobiDB-lite"/>
    </source>
</evidence>
<accession>A0A9N9EX83</accession>
<keyword evidence="3" id="KW-1185">Reference proteome</keyword>
<gene>
    <name evidence="2" type="ORF">FMOSSE_LOCUS3849</name>
</gene>
<protein>
    <submittedName>
        <fullName evidence="2">2069_t:CDS:1</fullName>
    </submittedName>
</protein>
<name>A0A9N9EX83_FUNMO</name>
<evidence type="ECO:0000313" key="3">
    <source>
        <dbReference type="Proteomes" id="UP000789375"/>
    </source>
</evidence>
<dbReference type="EMBL" id="CAJVPP010000607">
    <property type="protein sequence ID" value="CAG8497316.1"/>
    <property type="molecule type" value="Genomic_DNA"/>
</dbReference>